<evidence type="ECO:0000256" key="1">
    <source>
        <dbReference type="SAM" id="MobiDB-lite"/>
    </source>
</evidence>
<feature type="transmembrane region" description="Helical" evidence="2">
    <location>
        <begin position="66"/>
        <end position="89"/>
    </location>
</feature>
<evidence type="ECO:0000313" key="4">
    <source>
        <dbReference type="Proteomes" id="UP001151699"/>
    </source>
</evidence>
<comment type="caution">
    <text evidence="3">The sequence shown here is derived from an EMBL/GenBank/DDBJ whole genome shotgun (WGS) entry which is preliminary data.</text>
</comment>
<protein>
    <submittedName>
        <fullName evidence="3">Uncharacterized protein</fullName>
    </submittedName>
</protein>
<dbReference type="EMBL" id="WJQU01000002">
    <property type="protein sequence ID" value="KAJ6643432.1"/>
    <property type="molecule type" value="Genomic_DNA"/>
</dbReference>
<proteinExistence type="predicted"/>
<feature type="transmembrane region" description="Helical" evidence="2">
    <location>
        <begin position="22"/>
        <end position="45"/>
    </location>
</feature>
<keyword evidence="2" id="KW-1133">Transmembrane helix</keyword>
<sequence length="201" mass="22225">MVSIPIVNSFCGCLDLKVACVIIAGIILVINIGESIYYIVALCIVDEVVRKEVDKDETFKISVIKFLVYAFFLVKLIVSIITVVASYWFIRGVTTGQVHKMKLYVIILAIDVVIYILMGIEISLFIWIVALVEFYLFICSYSLYKQLTSPFEGGAASTTETAGMKKGFNPPPPPYDSCENDMKSPSGPSGPSDASYSKQYP</sequence>
<name>A0A9Q0N4K4_9DIPT</name>
<evidence type="ECO:0000256" key="2">
    <source>
        <dbReference type="SAM" id="Phobius"/>
    </source>
</evidence>
<keyword evidence="4" id="KW-1185">Reference proteome</keyword>
<feature type="transmembrane region" description="Helical" evidence="2">
    <location>
        <begin position="101"/>
        <end position="117"/>
    </location>
</feature>
<dbReference type="AlphaFoldDB" id="A0A9Q0N4K4"/>
<feature type="region of interest" description="Disordered" evidence="1">
    <location>
        <begin position="159"/>
        <end position="201"/>
    </location>
</feature>
<accession>A0A9Q0N4K4</accession>
<gene>
    <name evidence="3" type="ORF">Bhyg_08393</name>
</gene>
<reference evidence="3" key="1">
    <citation type="submission" date="2022-07" db="EMBL/GenBank/DDBJ databases">
        <authorList>
            <person name="Trinca V."/>
            <person name="Uliana J.V.C."/>
            <person name="Torres T.T."/>
            <person name="Ward R.J."/>
            <person name="Monesi N."/>
        </authorList>
    </citation>
    <scope>NUCLEOTIDE SEQUENCE</scope>
    <source>
        <strain evidence="3">HSMRA1968</strain>
        <tissue evidence="3">Whole embryos</tissue>
    </source>
</reference>
<feature type="transmembrane region" description="Helical" evidence="2">
    <location>
        <begin position="124"/>
        <end position="144"/>
    </location>
</feature>
<evidence type="ECO:0000313" key="3">
    <source>
        <dbReference type="EMBL" id="KAJ6643432.1"/>
    </source>
</evidence>
<dbReference type="Proteomes" id="UP001151699">
    <property type="component" value="Chromosome B"/>
</dbReference>
<organism evidence="3 4">
    <name type="scientific">Pseudolycoriella hygida</name>
    <dbReference type="NCBI Taxonomy" id="35572"/>
    <lineage>
        <taxon>Eukaryota</taxon>
        <taxon>Metazoa</taxon>
        <taxon>Ecdysozoa</taxon>
        <taxon>Arthropoda</taxon>
        <taxon>Hexapoda</taxon>
        <taxon>Insecta</taxon>
        <taxon>Pterygota</taxon>
        <taxon>Neoptera</taxon>
        <taxon>Endopterygota</taxon>
        <taxon>Diptera</taxon>
        <taxon>Nematocera</taxon>
        <taxon>Sciaroidea</taxon>
        <taxon>Sciaridae</taxon>
        <taxon>Pseudolycoriella</taxon>
    </lineage>
</organism>
<keyword evidence="2" id="KW-0472">Membrane</keyword>
<keyword evidence="2" id="KW-0812">Transmembrane</keyword>